<dbReference type="Gene3D" id="3.40.190.150">
    <property type="entry name" value="Bordetella uptake gene, domain 1"/>
    <property type="match status" value="1"/>
</dbReference>
<dbReference type="SUPFAM" id="SSF53850">
    <property type="entry name" value="Periplasmic binding protein-like II"/>
    <property type="match status" value="1"/>
</dbReference>
<keyword evidence="2" id="KW-0732">Signal</keyword>
<protein>
    <submittedName>
        <fullName evidence="3">Tripartite tricarboxylate transporter substrate binding protein</fullName>
    </submittedName>
</protein>
<sequence>MSENLISILRGAVSGALLGLCAASAAAAADYPKPGQKLTVVVPWDAGGGVDVSMRLLQPALAKELGMPVQIVNMPGGGSQAGLTRCMAAAPDGYTLCATSLPSTNLTYLIPERKAPYKRESFVPVATFAFEFGSILVTKDSPYKTVSDLVDDARKQPGKIRIGNAGRYTNAHIDLLSFERATGVSVAPVFFSGGAPGVTALLGHHIEALSSTPSNYMGQYKSGDVRVLAVMADEPSALLPGVPTFASAGYKVNGFTTRTLSLPPGVPADIAAKVEGAIRRAVNTPEFQRQLAGLGAEFRYMDGAQSADLWKRTDADLTALLAREAK</sequence>
<comment type="similarity">
    <text evidence="1">Belongs to the UPF0065 (bug) family.</text>
</comment>
<gene>
    <name evidence="3" type="ORF">GCM10023144_04090</name>
</gene>
<reference evidence="4" key="1">
    <citation type="journal article" date="2019" name="Int. J. Syst. Evol. Microbiol.">
        <title>The Global Catalogue of Microorganisms (GCM) 10K type strain sequencing project: providing services to taxonomists for standard genome sequencing and annotation.</title>
        <authorList>
            <consortium name="The Broad Institute Genomics Platform"/>
            <consortium name="The Broad Institute Genome Sequencing Center for Infectious Disease"/>
            <person name="Wu L."/>
            <person name="Ma J."/>
        </authorList>
    </citation>
    <scope>NUCLEOTIDE SEQUENCE [LARGE SCALE GENOMIC DNA]</scope>
    <source>
        <strain evidence="4">JCM 17666</strain>
    </source>
</reference>
<organism evidence="3 4">
    <name type="scientific">Pigmentiphaga soli</name>
    <dbReference type="NCBI Taxonomy" id="1007095"/>
    <lineage>
        <taxon>Bacteria</taxon>
        <taxon>Pseudomonadati</taxon>
        <taxon>Pseudomonadota</taxon>
        <taxon>Betaproteobacteria</taxon>
        <taxon>Burkholderiales</taxon>
        <taxon>Alcaligenaceae</taxon>
        <taxon>Pigmentiphaga</taxon>
    </lineage>
</organism>
<feature type="signal peptide" evidence="2">
    <location>
        <begin position="1"/>
        <end position="28"/>
    </location>
</feature>
<dbReference type="PIRSF" id="PIRSF017082">
    <property type="entry name" value="YflP"/>
    <property type="match status" value="1"/>
</dbReference>
<dbReference type="EMBL" id="BAABFO010000001">
    <property type="protein sequence ID" value="GAA4323325.1"/>
    <property type="molecule type" value="Genomic_DNA"/>
</dbReference>
<dbReference type="CDD" id="cd07012">
    <property type="entry name" value="PBP2_Bug_TTT"/>
    <property type="match status" value="1"/>
</dbReference>
<dbReference type="Proteomes" id="UP001501671">
    <property type="component" value="Unassembled WGS sequence"/>
</dbReference>
<comment type="caution">
    <text evidence="3">The sequence shown here is derived from an EMBL/GenBank/DDBJ whole genome shotgun (WGS) entry which is preliminary data.</text>
</comment>
<proteinExistence type="inferred from homology"/>
<name>A0ABP8GFS1_9BURK</name>
<dbReference type="InterPro" id="IPR042100">
    <property type="entry name" value="Bug_dom1"/>
</dbReference>
<feature type="chain" id="PRO_5045516396" evidence="2">
    <location>
        <begin position="29"/>
        <end position="326"/>
    </location>
</feature>
<dbReference type="InterPro" id="IPR005064">
    <property type="entry name" value="BUG"/>
</dbReference>
<evidence type="ECO:0000313" key="3">
    <source>
        <dbReference type="EMBL" id="GAA4323325.1"/>
    </source>
</evidence>
<dbReference type="RefSeq" id="WP_345245793.1">
    <property type="nucleotide sequence ID" value="NZ_BAABFO010000001.1"/>
</dbReference>
<evidence type="ECO:0000256" key="1">
    <source>
        <dbReference type="ARBA" id="ARBA00006987"/>
    </source>
</evidence>
<evidence type="ECO:0000313" key="4">
    <source>
        <dbReference type="Proteomes" id="UP001501671"/>
    </source>
</evidence>
<evidence type="ECO:0000256" key="2">
    <source>
        <dbReference type="SAM" id="SignalP"/>
    </source>
</evidence>
<dbReference type="PANTHER" id="PTHR42928">
    <property type="entry name" value="TRICARBOXYLATE-BINDING PROTEIN"/>
    <property type="match status" value="1"/>
</dbReference>
<dbReference type="Pfam" id="PF03401">
    <property type="entry name" value="TctC"/>
    <property type="match status" value="1"/>
</dbReference>
<dbReference type="PANTHER" id="PTHR42928:SF5">
    <property type="entry name" value="BLR1237 PROTEIN"/>
    <property type="match status" value="1"/>
</dbReference>
<dbReference type="Gene3D" id="3.40.190.10">
    <property type="entry name" value="Periplasmic binding protein-like II"/>
    <property type="match status" value="1"/>
</dbReference>
<accession>A0ABP8GFS1</accession>
<keyword evidence="4" id="KW-1185">Reference proteome</keyword>